<reference evidence="1" key="1">
    <citation type="submission" date="2019-04" db="EMBL/GenBank/DDBJ databases">
        <title>Microbes associate with the intestines of laboratory mice.</title>
        <authorList>
            <person name="Navarre W."/>
            <person name="Wong E."/>
            <person name="Huang K."/>
            <person name="Tropini C."/>
            <person name="Ng K."/>
            <person name="Yu B."/>
        </authorList>
    </citation>
    <scope>NUCLEOTIDE SEQUENCE</scope>
    <source>
        <strain evidence="1">NM01_1-7b</strain>
    </source>
</reference>
<comment type="caution">
    <text evidence="1">The sequence shown here is derived from an EMBL/GenBank/DDBJ whole genome shotgun (WGS) entry which is preliminary data.</text>
</comment>
<protein>
    <submittedName>
        <fullName evidence="1">HAMP domain-containing protein</fullName>
    </submittedName>
</protein>
<gene>
    <name evidence="1" type="ORF">E5329_01505</name>
</gene>
<dbReference type="Proteomes" id="UP000304953">
    <property type="component" value="Unassembled WGS sequence"/>
</dbReference>
<name>A0AC61S193_9FIRM</name>
<accession>A0AC61S193</accession>
<sequence>MKNLKIGTKLLITFMLIIILFCATVVTAINGLDESAEKYSEFYNVGYQITNKVMNMRRGLQIIVKDISFVTMEEDAEQIEVYKADLEKELDLLSENGDWLFQNFTGDNKLLEEFSAYITEAVEMQKTVMKLAETDRPGAQKMLLEEYQPMVEKAVNSLINVSDVAEKNAESDYELTVNMQKNLKLIQYGMAGGALLITLILSLYLTRAITKPLKELEDSAEKIVSGNFDIKVTYESKDELGRLAKAFKKMTDTLEDIITDASRLLSEMADGNFDVRTHAEEEYVGEFQGLLSSIRRLNRDLSITLGQINRSADQVAAGSDQVSIGAQALSQGSTEQAAAVEELATTIAGISTQVKDTAEDALKAKEQSTTAGDEAEECNRQMRDMMSAMEEITRTSDEIGKIIKTIEDIAFQTNILALNAAVEASRAGTAGKGFAVVADEVRNLASKSSAASQNTAELIESSIKAVTRGTKIADSTAQSLVKVVDEVRSASGKVDKIADAAEEQAGAIEQVTLGINQISSVVQTNSATSEESAAASQELSEQADMLKRLVAKFILRAEYALASTPDQGYDQGGHSGDYINLD</sequence>
<proteinExistence type="predicted"/>
<organism evidence="1 2">
    <name type="scientific">Petralouisia muris</name>
    <dbReference type="NCBI Taxonomy" id="3032872"/>
    <lineage>
        <taxon>Bacteria</taxon>
        <taxon>Bacillati</taxon>
        <taxon>Bacillota</taxon>
        <taxon>Clostridia</taxon>
        <taxon>Lachnospirales</taxon>
        <taxon>Lachnospiraceae</taxon>
        <taxon>Petralouisia</taxon>
    </lineage>
</organism>
<evidence type="ECO:0000313" key="1">
    <source>
        <dbReference type="EMBL" id="TGY98110.1"/>
    </source>
</evidence>
<evidence type="ECO:0000313" key="2">
    <source>
        <dbReference type="Proteomes" id="UP000304953"/>
    </source>
</evidence>
<keyword evidence="2" id="KW-1185">Reference proteome</keyword>
<dbReference type="EMBL" id="SRYA01000002">
    <property type="protein sequence ID" value="TGY98110.1"/>
    <property type="molecule type" value="Genomic_DNA"/>
</dbReference>